<accession>A0A8S0QWW9</accession>
<sequence length="289" mass="32052">MTQVDLETLVTSSTLGGNDSKITSETLAVTAASDDLLKDEEDGTADVPSDYPPESFWLSKDAEYDWFDRNAFYERKDSTKGSSTSTNLNSNSQRSVKLKSKALIIGLPKTQKTTYMDSRRRSCKLANARLFPNRSVSAGKSTVAVVEPSSPKVSCMGRVRSKRCRRRNNSSRKIEAQAEKSRTGGEKRKTGFYTKVMGMFRSKKGNKKPIRSGSRKVKEPIVVEPQRKSVSIKLREIPVSVELVAEPPGLGGMKRFSSGRRSECWTAEELNTAISESLDLNRPVRKQGA</sequence>
<dbReference type="PANTHER" id="PTHR34120">
    <property type="entry name" value="EXPRESSED PROTEIN"/>
    <property type="match status" value="1"/>
</dbReference>
<protein>
    <submittedName>
        <fullName evidence="2">Uncharacterized protein</fullName>
    </submittedName>
</protein>
<dbReference type="Gramene" id="OE9A070070T1">
    <property type="protein sequence ID" value="OE9A070070C1"/>
    <property type="gene ID" value="OE9A070070"/>
</dbReference>
<dbReference type="AlphaFoldDB" id="A0A8S0QWW9"/>
<dbReference type="EMBL" id="CACTIH010001975">
    <property type="protein sequence ID" value="CAA2970501.1"/>
    <property type="molecule type" value="Genomic_DNA"/>
</dbReference>
<name>A0A8S0QWW9_OLEEU</name>
<feature type="compositionally biased region" description="Basic and acidic residues" evidence="1">
    <location>
        <begin position="172"/>
        <end position="185"/>
    </location>
</feature>
<dbReference type="OrthoDB" id="696504at2759"/>
<dbReference type="Proteomes" id="UP000594638">
    <property type="component" value="Unassembled WGS sequence"/>
</dbReference>
<evidence type="ECO:0000313" key="3">
    <source>
        <dbReference type="Proteomes" id="UP000594638"/>
    </source>
</evidence>
<comment type="caution">
    <text evidence="2">The sequence shown here is derived from an EMBL/GenBank/DDBJ whole genome shotgun (WGS) entry which is preliminary data.</text>
</comment>
<organism evidence="2 3">
    <name type="scientific">Olea europaea subsp. europaea</name>
    <dbReference type="NCBI Taxonomy" id="158383"/>
    <lineage>
        <taxon>Eukaryota</taxon>
        <taxon>Viridiplantae</taxon>
        <taxon>Streptophyta</taxon>
        <taxon>Embryophyta</taxon>
        <taxon>Tracheophyta</taxon>
        <taxon>Spermatophyta</taxon>
        <taxon>Magnoliopsida</taxon>
        <taxon>eudicotyledons</taxon>
        <taxon>Gunneridae</taxon>
        <taxon>Pentapetalae</taxon>
        <taxon>asterids</taxon>
        <taxon>lamiids</taxon>
        <taxon>Lamiales</taxon>
        <taxon>Oleaceae</taxon>
        <taxon>Oleeae</taxon>
        <taxon>Olea</taxon>
    </lineage>
</organism>
<keyword evidence="3" id="KW-1185">Reference proteome</keyword>
<dbReference type="PANTHER" id="PTHR34120:SF2">
    <property type="entry name" value="OS01G0860900 PROTEIN"/>
    <property type="match status" value="1"/>
</dbReference>
<evidence type="ECO:0000313" key="2">
    <source>
        <dbReference type="EMBL" id="CAA2970501.1"/>
    </source>
</evidence>
<proteinExistence type="predicted"/>
<gene>
    <name evidence="2" type="ORF">OLEA9_A070070</name>
</gene>
<evidence type="ECO:0000256" key="1">
    <source>
        <dbReference type="SAM" id="MobiDB-lite"/>
    </source>
</evidence>
<feature type="region of interest" description="Disordered" evidence="1">
    <location>
        <begin position="33"/>
        <end position="52"/>
    </location>
</feature>
<reference evidence="2 3" key="1">
    <citation type="submission" date="2019-12" db="EMBL/GenBank/DDBJ databases">
        <authorList>
            <person name="Alioto T."/>
            <person name="Alioto T."/>
            <person name="Gomez Garrido J."/>
        </authorList>
    </citation>
    <scope>NUCLEOTIDE SEQUENCE [LARGE SCALE GENOMIC DNA]</scope>
</reference>
<feature type="region of interest" description="Disordered" evidence="1">
    <location>
        <begin position="166"/>
        <end position="185"/>
    </location>
</feature>